<organism evidence="1 2">
    <name type="scientific">Streblomastix strix</name>
    <dbReference type="NCBI Taxonomy" id="222440"/>
    <lineage>
        <taxon>Eukaryota</taxon>
        <taxon>Metamonada</taxon>
        <taxon>Preaxostyla</taxon>
        <taxon>Oxymonadida</taxon>
        <taxon>Streblomastigidae</taxon>
        <taxon>Streblomastix</taxon>
    </lineage>
</organism>
<dbReference type="AlphaFoldDB" id="A0A5J4WHP1"/>
<name>A0A5J4WHP1_9EUKA</name>
<reference evidence="1 2" key="1">
    <citation type="submission" date="2019-03" db="EMBL/GenBank/DDBJ databases">
        <title>Single cell metagenomics reveals metabolic interactions within the superorganism composed of flagellate Streblomastix strix and complex community of Bacteroidetes bacteria on its surface.</title>
        <authorList>
            <person name="Treitli S.C."/>
            <person name="Kolisko M."/>
            <person name="Husnik F."/>
            <person name="Keeling P."/>
            <person name="Hampl V."/>
        </authorList>
    </citation>
    <scope>NUCLEOTIDE SEQUENCE [LARGE SCALE GENOMIC DNA]</scope>
    <source>
        <strain evidence="1">ST1C</strain>
    </source>
</reference>
<sequence length="138" mass="16970">MELRTACRKMKYLKKMMSRWGDRQQQTPRSNRLRVVIEQQLIYRNERWKPVPFKLKIERQNTKRYSAYMLKPRQCAQSRHSEIQDCVQRRLRSTFKFIQYYLVRTGRRGQNPGISLFHQVLETNIREFKEEGRLEEDT</sequence>
<dbReference type="EMBL" id="SNRW01001968">
    <property type="protein sequence ID" value="KAA6394338.1"/>
    <property type="molecule type" value="Genomic_DNA"/>
</dbReference>
<dbReference type="Proteomes" id="UP000324800">
    <property type="component" value="Unassembled WGS sequence"/>
</dbReference>
<accession>A0A5J4WHP1</accession>
<evidence type="ECO:0000313" key="1">
    <source>
        <dbReference type="EMBL" id="KAA6394338.1"/>
    </source>
</evidence>
<proteinExistence type="predicted"/>
<comment type="caution">
    <text evidence="1">The sequence shown here is derived from an EMBL/GenBank/DDBJ whole genome shotgun (WGS) entry which is preliminary data.</text>
</comment>
<evidence type="ECO:0000313" key="2">
    <source>
        <dbReference type="Proteomes" id="UP000324800"/>
    </source>
</evidence>
<protein>
    <submittedName>
        <fullName evidence="1">Uncharacterized protein</fullName>
    </submittedName>
</protein>
<gene>
    <name evidence="1" type="ORF">EZS28_010133</name>
</gene>